<dbReference type="Pfam" id="PF00440">
    <property type="entry name" value="TetR_N"/>
    <property type="match status" value="1"/>
</dbReference>
<proteinExistence type="predicted"/>
<dbReference type="PANTHER" id="PTHR30055">
    <property type="entry name" value="HTH-TYPE TRANSCRIPTIONAL REGULATOR RUTR"/>
    <property type="match status" value="1"/>
</dbReference>
<evidence type="ECO:0000256" key="1">
    <source>
        <dbReference type="ARBA" id="ARBA00023015"/>
    </source>
</evidence>
<evidence type="ECO:0000256" key="4">
    <source>
        <dbReference type="PROSITE-ProRule" id="PRU00335"/>
    </source>
</evidence>
<dbReference type="STRING" id="1123062.SAMN02745775_11143"/>
<dbReference type="EMBL" id="FOSQ01000011">
    <property type="protein sequence ID" value="SFK93230.1"/>
    <property type="molecule type" value="Genomic_DNA"/>
</dbReference>
<dbReference type="InterPro" id="IPR036271">
    <property type="entry name" value="Tet_transcr_reg_TetR-rel_C_sf"/>
</dbReference>
<name>A0A1I4DKG5_9PROT</name>
<organism evidence="6 7">
    <name type="scientific">Falsiroseomonas stagni DSM 19981</name>
    <dbReference type="NCBI Taxonomy" id="1123062"/>
    <lineage>
        <taxon>Bacteria</taxon>
        <taxon>Pseudomonadati</taxon>
        <taxon>Pseudomonadota</taxon>
        <taxon>Alphaproteobacteria</taxon>
        <taxon>Acetobacterales</taxon>
        <taxon>Roseomonadaceae</taxon>
        <taxon>Falsiroseomonas</taxon>
    </lineage>
</organism>
<dbReference type="PANTHER" id="PTHR30055:SF234">
    <property type="entry name" value="HTH-TYPE TRANSCRIPTIONAL REGULATOR BETI"/>
    <property type="match status" value="1"/>
</dbReference>
<keyword evidence="1" id="KW-0805">Transcription regulation</keyword>
<feature type="DNA-binding region" description="H-T-H motif" evidence="4">
    <location>
        <begin position="35"/>
        <end position="54"/>
    </location>
</feature>
<dbReference type="GO" id="GO:0000976">
    <property type="term" value="F:transcription cis-regulatory region binding"/>
    <property type="evidence" value="ECO:0007669"/>
    <property type="project" value="TreeGrafter"/>
</dbReference>
<dbReference type="PROSITE" id="PS50977">
    <property type="entry name" value="HTH_TETR_2"/>
    <property type="match status" value="1"/>
</dbReference>
<dbReference type="AlphaFoldDB" id="A0A1I4DKG5"/>
<evidence type="ECO:0000313" key="6">
    <source>
        <dbReference type="EMBL" id="SFK93230.1"/>
    </source>
</evidence>
<dbReference type="SUPFAM" id="SSF46689">
    <property type="entry name" value="Homeodomain-like"/>
    <property type="match status" value="1"/>
</dbReference>
<dbReference type="GO" id="GO:0003700">
    <property type="term" value="F:DNA-binding transcription factor activity"/>
    <property type="evidence" value="ECO:0007669"/>
    <property type="project" value="TreeGrafter"/>
</dbReference>
<dbReference type="InterPro" id="IPR009057">
    <property type="entry name" value="Homeodomain-like_sf"/>
</dbReference>
<dbReference type="RefSeq" id="WP_217648811.1">
    <property type="nucleotide sequence ID" value="NZ_FOSQ01000011.1"/>
</dbReference>
<dbReference type="Proteomes" id="UP000199473">
    <property type="component" value="Unassembled WGS sequence"/>
</dbReference>
<dbReference type="Gene3D" id="1.10.357.10">
    <property type="entry name" value="Tetracycline Repressor, domain 2"/>
    <property type="match status" value="1"/>
</dbReference>
<evidence type="ECO:0000256" key="3">
    <source>
        <dbReference type="ARBA" id="ARBA00023163"/>
    </source>
</evidence>
<gene>
    <name evidence="6" type="ORF">SAMN02745775_11143</name>
</gene>
<protein>
    <submittedName>
        <fullName evidence="6">Transcriptional regulator, TetR family</fullName>
    </submittedName>
</protein>
<reference evidence="6 7" key="1">
    <citation type="submission" date="2016-10" db="EMBL/GenBank/DDBJ databases">
        <authorList>
            <person name="de Groot N.N."/>
        </authorList>
    </citation>
    <scope>NUCLEOTIDE SEQUENCE [LARGE SCALE GENOMIC DNA]</scope>
    <source>
        <strain evidence="6 7">DSM 19981</strain>
    </source>
</reference>
<dbReference type="InterPro" id="IPR001647">
    <property type="entry name" value="HTH_TetR"/>
</dbReference>
<sequence>MSPPISTADRHAALRAALTDIAEHRIAEGGLAALKARDLAKEAGCSLGAIYLHFPDLDALVFAVQARTLDLLDAAVSAAAGEGAAPAPRILALSLAYLDWAAANRPRWAALFEHRLAADAEVPPDYRAQRARLFRHVEAPLTALLPQATPAEREAMARSIFAAVHGIVSLGLDEKLETTPLPALRAQLAAVVLALARGLAAPG</sequence>
<dbReference type="SUPFAM" id="SSF48498">
    <property type="entry name" value="Tetracyclin repressor-like, C-terminal domain"/>
    <property type="match status" value="1"/>
</dbReference>
<keyword evidence="2 4" id="KW-0238">DNA-binding</keyword>
<keyword evidence="3" id="KW-0804">Transcription</keyword>
<dbReference type="InterPro" id="IPR050109">
    <property type="entry name" value="HTH-type_TetR-like_transc_reg"/>
</dbReference>
<evidence type="ECO:0000256" key="2">
    <source>
        <dbReference type="ARBA" id="ARBA00023125"/>
    </source>
</evidence>
<evidence type="ECO:0000313" key="7">
    <source>
        <dbReference type="Proteomes" id="UP000199473"/>
    </source>
</evidence>
<keyword evidence="7" id="KW-1185">Reference proteome</keyword>
<accession>A0A1I4DKG5</accession>
<dbReference type="Pfam" id="PF13305">
    <property type="entry name" value="TetR_C_33"/>
    <property type="match status" value="1"/>
</dbReference>
<evidence type="ECO:0000259" key="5">
    <source>
        <dbReference type="PROSITE" id="PS50977"/>
    </source>
</evidence>
<dbReference type="InterPro" id="IPR025996">
    <property type="entry name" value="MT1864/Rv1816-like_C"/>
</dbReference>
<feature type="domain" description="HTH tetR-type" evidence="5">
    <location>
        <begin position="12"/>
        <end position="72"/>
    </location>
</feature>